<accession>A0A2W5WM36</accession>
<gene>
    <name evidence="4" type="ORF">DNL40_11920</name>
</gene>
<protein>
    <submittedName>
        <fullName evidence="4">4-phosphopantetheinyl transferase</fullName>
    </submittedName>
</protein>
<comment type="caution">
    <text evidence="4">The sequence shown here is derived from an EMBL/GenBank/DDBJ whole genome shotgun (WGS) entry which is preliminary data.</text>
</comment>
<dbReference type="AlphaFoldDB" id="A0A2W5WM36"/>
<dbReference type="GO" id="GO:0005829">
    <property type="term" value="C:cytosol"/>
    <property type="evidence" value="ECO:0007669"/>
    <property type="project" value="TreeGrafter"/>
</dbReference>
<dbReference type="EMBL" id="QKWH01000010">
    <property type="protein sequence ID" value="PZR52377.1"/>
    <property type="molecule type" value="Genomic_DNA"/>
</dbReference>
<dbReference type="PANTHER" id="PTHR12215">
    <property type="entry name" value="PHOSPHOPANTETHEINE TRANSFERASE"/>
    <property type="match status" value="1"/>
</dbReference>
<dbReference type="PANTHER" id="PTHR12215:SF10">
    <property type="entry name" value="L-AMINOADIPATE-SEMIALDEHYDE DEHYDROGENASE-PHOSPHOPANTETHEINYL TRANSFERASE"/>
    <property type="match status" value="1"/>
</dbReference>
<dbReference type="InterPro" id="IPR037143">
    <property type="entry name" value="4-PPantetheinyl_Trfase_dom_sf"/>
</dbReference>
<name>A0A2W5WM36_9MICO</name>
<dbReference type="Gene3D" id="3.90.470.20">
    <property type="entry name" value="4'-phosphopantetheinyl transferase domain"/>
    <property type="match status" value="1"/>
</dbReference>
<dbReference type="GO" id="GO:0019878">
    <property type="term" value="P:lysine biosynthetic process via aminoadipic acid"/>
    <property type="evidence" value="ECO:0007669"/>
    <property type="project" value="TreeGrafter"/>
</dbReference>
<sequence length="232" mass="24923">MRTITPTTRQDIRTRTSQATCWLASGPGVPPDEARDVLDHEELLRAAAFTTTSARERFVNAHVVLRRVLSEVTGRDPAALRMTRDRCPRCLGPHGRPRLAGVGMPEFSLSYSGSVVAVAVSVDPVGVDVERLPDGPTVHAVACLLDPREAGELAAFADPDERRRRFARLWVMKEAYLKATGTGITDGVAQPYFGTSIGTRCTSGWLLAPLDAPAGYAAAVAVRSGDVGEVEE</sequence>
<evidence type="ECO:0000256" key="2">
    <source>
        <dbReference type="ARBA" id="ARBA00022679"/>
    </source>
</evidence>
<feature type="domain" description="4'-phosphopantetheinyl transferase" evidence="3">
    <location>
        <begin position="124"/>
        <end position="189"/>
    </location>
</feature>
<dbReference type="InterPro" id="IPR008278">
    <property type="entry name" value="4-PPantetheinyl_Trfase_dom"/>
</dbReference>
<dbReference type="Proteomes" id="UP000248783">
    <property type="component" value="Unassembled WGS sequence"/>
</dbReference>
<evidence type="ECO:0000313" key="5">
    <source>
        <dbReference type="Proteomes" id="UP000248783"/>
    </source>
</evidence>
<evidence type="ECO:0000256" key="1">
    <source>
        <dbReference type="ARBA" id="ARBA00010990"/>
    </source>
</evidence>
<dbReference type="GO" id="GO:0008897">
    <property type="term" value="F:holo-[acyl-carrier-protein] synthase activity"/>
    <property type="evidence" value="ECO:0007669"/>
    <property type="project" value="InterPro"/>
</dbReference>
<dbReference type="GO" id="GO:0000287">
    <property type="term" value="F:magnesium ion binding"/>
    <property type="evidence" value="ECO:0007669"/>
    <property type="project" value="InterPro"/>
</dbReference>
<dbReference type="SUPFAM" id="SSF56214">
    <property type="entry name" value="4'-phosphopantetheinyl transferase"/>
    <property type="match status" value="2"/>
</dbReference>
<evidence type="ECO:0000259" key="3">
    <source>
        <dbReference type="Pfam" id="PF01648"/>
    </source>
</evidence>
<dbReference type="Pfam" id="PF01648">
    <property type="entry name" value="ACPS"/>
    <property type="match status" value="1"/>
</dbReference>
<reference evidence="4 5" key="1">
    <citation type="submission" date="2018-06" db="EMBL/GenBank/DDBJ databases">
        <title>Whole genome sequencing of a novel hydrocarbon degrading bacterial strain, PW21 isolated from oil contaminated produced water sample.</title>
        <authorList>
            <person name="Nagkirti P."/>
            <person name="Shaikh A."/>
            <person name="Gowdaman V."/>
            <person name="Engineer A.E."/>
            <person name="Dagar S."/>
            <person name="Dhakephalkar P.K."/>
        </authorList>
    </citation>
    <scope>NUCLEOTIDE SEQUENCE [LARGE SCALE GENOMIC DNA]</scope>
    <source>
        <strain evidence="4 5">PW21</strain>
    </source>
</reference>
<organism evidence="4 5">
    <name type="scientific">Xylanimonas oleitrophica</name>
    <dbReference type="NCBI Taxonomy" id="2607479"/>
    <lineage>
        <taxon>Bacteria</taxon>
        <taxon>Bacillati</taxon>
        <taxon>Actinomycetota</taxon>
        <taxon>Actinomycetes</taxon>
        <taxon>Micrococcales</taxon>
        <taxon>Promicromonosporaceae</taxon>
        <taxon>Xylanimonas</taxon>
    </lineage>
</organism>
<keyword evidence="2 4" id="KW-0808">Transferase</keyword>
<comment type="similarity">
    <text evidence="1">Belongs to the P-Pant transferase superfamily. Gsp/Sfp/HetI/AcpT family.</text>
</comment>
<dbReference type="InterPro" id="IPR050559">
    <property type="entry name" value="P-Pant_transferase_sf"/>
</dbReference>
<proteinExistence type="inferred from homology"/>
<keyword evidence="5" id="KW-1185">Reference proteome</keyword>
<evidence type="ECO:0000313" key="4">
    <source>
        <dbReference type="EMBL" id="PZR52377.1"/>
    </source>
</evidence>